<dbReference type="CDD" id="cd00570">
    <property type="entry name" value="GST_N_family"/>
    <property type="match status" value="1"/>
</dbReference>
<dbReference type="PROSITE" id="PS50405">
    <property type="entry name" value="GST_CTER"/>
    <property type="match status" value="1"/>
</dbReference>
<dbReference type="Pfam" id="PF13417">
    <property type="entry name" value="GST_N_3"/>
    <property type="match status" value="1"/>
</dbReference>
<dbReference type="SFLD" id="SFLDG00358">
    <property type="entry name" value="Main_(cytGST)"/>
    <property type="match status" value="1"/>
</dbReference>
<feature type="domain" description="GST N-terminal" evidence="1">
    <location>
        <begin position="1"/>
        <end position="79"/>
    </location>
</feature>
<dbReference type="InterPro" id="IPR010987">
    <property type="entry name" value="Glutathione-S-Trfase_C-like"/>
</dbReference>
<dbReference type="Gene3D" id="1.20.1050.10">
    <property type="match status" value="1"/>
</dbReference>
<dbReference type="KEGG" id="nao:Y958_11400"/>
<dbReference type="InterPro" id="IPR050983">
    <property type="entry name" value="GST_Omega/HSP26"/>
</dbReference>
<dbReference type="RefSeq" id="WP_088872070.1">
    <property type="nucleotide sequence ID" value="NZ_CP022110.1"/>
</dbReference>
<dbReference type="Proteomes" id="UP000197153">
    <property type="component" value="Chromosome 1"/>
</dbReference>
<evidence type="ECO:0000259" key="1">
    <source>
        <dbReference type="PROSITE" id="PS50404"/>
    </source>
</evidence>
<dbReference type="InterPro" id="IPR004045">
    <property type="entry name" value="Glutathione_S-Trfase_N"/>
</dbReference>
<accession>A0A248JRP1</accession>
<reference evidence="3 4" key="1">
    <citation type="submission" date="2017-06" db="EMBL/GenBank/DDBJ databases">
        <title>Complete genome sequence of Nitrospirillum amazonense strain CBAmC, an endophytic nitrogen-fixing and plant growth-promoting bacterium, isolated from sugarcane.</title>
        <authorList>
            <person name="Schwab S."/>
            <person name="dos Santos Teixeira K.R."/>
            <person name="Simoes Araujo J.L."/>
            <person name="Soares Vidal M."/>
            <person name="Borges de Freitas H.R."/>
            <person name="Rivello Crivelaro A.L."/>
            <person name="Bueno de Camargo Nunes A."/>
            <person name="dos Santos C.M."/>
            <person name="Palmeira da Silva Rosa D."/>
            <person name="da Silva Padilha D."/>
            <person name="da Silva E."/>
            <person name="Araujo Terra L."/>
            <person name="Soares Mendes V."/>
            <person name="Farinelli L."/>
            <person name="Magalhaes Cruz L."/>
            <person name="Baldani J.I."/>
        </authorList>
    </citation>
    <scope>NUCLEOTIDE SEQUENCE [LARGE SCALE GENOMIC DNA]</scope>
    <source>
        <strain evidence="3 4">CBAmC</strain>
    </source>
</reference>
<evidence type="ECO:0000313" key="4">
    <source>
        <dbReference type="Proteomes" id="UP000197153"/>
    </source>
</evidence>
<dbReference type="PROSITE" id="PS50404">
    <property type="entry name" value="GST_NTER"/>
    <property type="match status" value="1"/>
</dbReference>
<keyword evidence="3" id="KW-0808">Transferase</keyword>
<protein>
    <submittedName>
        <fullName evidence="3">Glutathione S-transferase</fullName>
    </submittedName>
</protein>
<dbReference type="InterPro" id="IPR040079">
    <property type="entry name" value="Glutathione_S-Trfase"/>
</dbReference>
<dbReference type="EMBL" id="CP022110">
    <property type="protein sequence ID" value="ASG21365.1"/>
    <property type="molecule type" value="Genomic_DNA"/>
</dbReference>
<dbReference type="PANTHER" id="PTHR43968:SF6">
    <property type="entry name" value="GLUTATHIONE S-TRANSFERASE OMEGA"/>
    <property type="match status" value="1"/>
</dbReference>
<dbReference type="SFLD" id="SFLDS00019">
    <property type="entry name" value="Glutathione_Transferase_(cytos"/>
    <property type="match status" value="1"/>
</dbReference>
<organism evidence="3 4">
    <name type="scientific">Nitrospirillum viridazoti CBAmc</name>
    <dbReference type="NCBI Taxonomy" id="1441467"/>
    <lineage>
        <taxon>Bacteria</taxon>
        <taxon>Pseudomonadati</taxon>
        <taxon>Pseudomonadota</taxon>
        <taxon>Alphaproteobacteria</taxon>
        <taxon>Rhodospirillales</taxon>
        <taxon>Azospirillaceae</taxon>
        <taxon>Nitrospirillum</taxon>
        <taxon>Nitrospirillum viridazoti</taxon>
    </lineage>
</organism>
<gene>
    <name evidence="3" type="ORF">Y958_11400</name>
</gene>
<dbReference type="PANTHER" id="PTHR43968">
    <property type="match status" value="1"/>
</dbReference>
<dbReference type="GO" id="GO:0016740">
    <property type="term" value="F:transferase activity"/>
    <property type="evidence" value="ECO:0007669"/>
    <property type="project" value="UniProtKB-KW"/>
</dbReference>
<dbReference type="InterPro" id="IPR036282">
    <property type="entry name" value="Glutathione-S-Trfase_C_sf"/>
</dbReference>
<evidence type="ECO:0000259" key="2">
    <source>
        <dbReference type="PROSITE" id="PS50405"/>
    </source>
</evidence>
<dbReference type="SUPFAM" id="SSF52833">
    <property type="entry name" value="Thioredoxin-like"/>
    <property type="match status" value="1"/>
</dbReference>
<keyword evidence="4" id="KW-1185">Reference proteome</keyword>
<dbReference type="Gene3D" id="3.40.30.10">
    <property type="entry name" value="Glutaredoxin"/>
    <property type="match status" value="1"/>
</dbReference>
<feature type="domain" description="GST C-terminal" evidence="2">
    <location>
        <begin position="84"/>
        <end position="224"/>
    </location>
</feature>
<name>A0A248JRP1_9PROT</name>
<dbReference type="SUPFAM" id="SSF47616">
    <property type="entry name" value="GST C-terminal domain-like"/>
    <property type="match status" value="1"/>
</dbReference>
<sequence length="224" mass="24604">MKLYSLALSPFAARVRAAIYAKDLAVDILTPPEDWRTSPAFRALNPMVRVPVLVLDDGRSIPESAVIVEYLEDAFPAVPLHPADPVDHARVRLLTAVADNYVMRETFPLFALFDSKTPDEDAIQAQLAKLDSGIGLLNGLLAEDAARGPFAFGGRVSTADAWLVPVRYTLEGLMRFSGRTHLLDRHAAVAGYAQSLRESPALARVWDEMEEGLRQYMSQRAATA</sequence>
<dbReference type="GO" id="GO:0005737">
    <property type="term" value="C:cytoplasm"/>
    <property type="evidence" value="ECO:0007669"/>
    <property type="project" value="TreeGrafter"/>
</dbReference>
<proteinExistence type="predicted"/>
<dbReference type="AlphaFoldDB" id="A0A248JRP1"/>
<dbReference type="InterPro" id="IPR036249">
    <property type="entry name" value="Thioredoxin-like_sf"/>
</dbReference>
<evidence type="ECO:0000313" key="3">
    <source>
        <dbReference type="EMBL" id="ASG21365.1"/>
    </source>
</evidence>